<reference evidence="8 9" key="1">
    <citation type="submission" date="2017-06" db="EMBL/GenBank/DDBJ databases">
        <title>Raineya orbicola gen. nov., sp. nov. a slightly thermophilic bacterium of the phylum Bacteroidetes and the description of Raineyaceae fam. nov.</title>
        <authorList>
            <person name="Albuquerque L."/>
            <person name="Polonia A.R.M."/>
            <person name="Barroso C."/>
            <person name="Froufe H.J.C."/>
            <person name="Lage O."/>
            <person name="Lobo-Da-Cunha A."/>
            <person name="Egas C."/>
            <person name="Da Costa M.S."/>
        </authorList>
    </citation>
    <scope>NUCLEOTIDE SEQUENCE [LARGE SCALE GENOMIC DNA]</scope>
    <source>
        <strain evidence="8 9">SPSPC-11</strain>
    </source>
</reference>
<feature type="transmembrane region" description="Helical" evidence="6">
    <location>
        <begin position="195"/>
        <end position="213"/>
    </location>
</feature>
<dbReference type="GO" id="GO:0005248">
    <property type="term" value="F:voltage-gated sodium channel activity"/>
    <property type="evidence" value="ECO:0007669"/>
    <property type="project" value="TreeGrafter"/>
</dbReference>
<evidence type="ECO:0000259" key="7">
    <source>
        <dbReference type="Pfam" id="PF00520"/>
    </source>
</evidence>
<name>A0A2N3I8B7_9BACT</name>
<dbReference type="InterPro" id="IPR005821">
    <property type="entry name" value="Ion_trans_dom"/>
</dbReference>
<comment type="caution">
    <text evidence="8">The sequence shown here is derived from an EMBL/GenBank/DDBJ whole genome shotgun (WGS) entry which is preliminary data.</text>
</comment>
<dbReference type="InterPro" id="IPR027359">
    <property type="entry name" value="Volt_channel_dom_sf"/>
</dbReference>
<dbReference type="Proteomes" id="UP000233387">
    <property type="component" value="Unassembled WGS sequence"/>
</dbReference>
<evidence type="ECO:0000256" key="3">
    <source>
        <dbReference type="ARBA" id="ARBA00022989"/>
    </source>
</evidence>
<dbReference type="RefSeq" id="WP_101359618.1">
    <property type="nucleotide sequence ID" value="NZ_NKXO01000046.1"/>
</dbReference>
<evidence type="ECO:0000256" key="4">
    <source>
        <dbReference type="ARBA" id="ARBA00023136"/>
    </source>
</evidence>
<feature type="coiled-coil region" evidence="5">
    <location>
        <begin position="276"/>
        <end position="303"/>
    </location>
</feature>
<evidence type="ECO:0000313" key="8">
    <source>
        <dbReference type="EMBL" id="PKQ66561.1"/>
    </source>
</evidence>
<evidence type="ECO:0000256" key="5">
    <source>
        <dbReference type="SAM" id="Coils"/>
    </source>
</evidence>
<evidence type="ECO:0000256" key="2">
    <source>
        <dbReference type="ARBA" id="ARBA00022692"/>
    </source>
</evidence>
<feature type="transmembrane region" description="Helical" evidence="6">
    <location>
        <begin position="40"/>
        <end position="64"/>
    </location>
</feature>
<comment type="subcellular location">
    <subcellularLocation>
        <location evidence="1">Membrane</location>
        <topology evidence="1">Multi-pass membrane protein</topology>
    </subcellularLocation>
</comment>
<feature type="domain" description="Ion transport" evidence="7">
    <location>
        <begin position="18"/>
        <end position="259"/>
    </location>
</feature>
<feature type="transmembrane region" description="Helical" evidence="6">
    <location>
        <begin position="233"/>
        <end position="253"/>
    </location>
</feature>
<dbReference type="Gene3D" id="1.20.120.350">
    <property type="entry name" value="Voltage-gated potassium channels. Chain C"/>
    <property type="match status" value="1"/>
</dbReference>
<dbReference type="EMBL" id="NKXO01000046">
    <property type="protein sequence ID" value="PKQ66561.1"/>
    <property type="molecule type" value="Genomic_DNA"/>
</dbReference>
<dbReference type="AlphaFoldDB" id="A0A2N3I8B7"/>
<feature type="transmembrane region" description="Helical" evidence="6">
    <location>
        <begin position="15"/>
        <end position="34"/>
    </location>
</feature>
<evidence type="ECO:0000256" key="6">
    <source>
        <dbReference type="SAM" id="Phobius"/>
    </source>
</evidence>
<keyword evidence="3 6" id="KW-1133">Transmembrane helix</keyword>
<protein>
    <submittedName>
        <fullName evidence="8">Ion transport protein</fullName>
    </submittedName>
</protein>
<feature type="transmembrane region" description="Helical" evidence="6">
    <location>
        <begin position="98"/>
        <end position="120"/>
    </location>
</feature>
<evidence type="ECO:0000313" key="9">
    <source>
        <dbReference type="Proteomes" id="UP000233387"/>
    </source>
</evidence>
<organism evidence="8 9">
    <name type="scientific">Raineya orbicola</name>
    <dbReference type="NCBI Taxonomy" id="2016530"/>
    <lineage>
        <taxon>Bacteria</taxon>
        <taxon>Pseudomonadati</taxon>
        <taxon>Bacteroidota</taxon>
        <taxon>Cytophagia</taxon>
        <taxon>Cytophagales</taxon>
        <taxon>Raineyaceae</taxon>
        <taxon>Raineya</taxon>
    </lineage>
</organism>
<dbReference type="GO" id="GO:0001518">
    <property type="term" value="C:voltage-gated sodium channel complex"/>
    <property type="evidence" value="ECO:0007669"/>
    <property type="project" value="TreeGrafter"/>
</dbReference>
<dbReference type="OrthoDB" id="5297065at2"/>
<evidence type="ECO:0000256" key="1">
    <source>
        <dbReference type="ARBA" id="ARBA00004141"/>
    </source>
</evidence>
<accession>A0A2N3I8B7</accession>
<gene>
    <name evidence="8" type="ORF">Rain11_2356</name>
</gene>
<sequence length="309" mass="36312">MSKTLIQRIVRNKTFIRTTSIMIITCSILLGIEASFTKEILFFVILDTAFTIYFSIEVILRIFAEERPWEFFKLFSLKKQISPKTGKKRTQIVFHEHGFWNCFDFVITAFSIFSLVVHIFEHPEFLVVGRLFRVLRILRLLEISNELKEVERKIVSIVPTVFSFALLLGVLLYIYSIIGIYLFSHHKYENADFSSLGASFLSLFQVMTLEGWVEMMYQASSHYEDSWWIKGYFISFVILTVIVSFNVFVAVLTSQVQEKINAKQVIEEKELFREMNDTLKEMRSKMLTEIEGLRNEIQKLRSEIQNNKP</sequence>
<dbReference type="InterPro" id="IPR043203">
    <property type="entry name" value="VGCC_Ca_Na"/>
</dbReference>
<dbReference type="Gene3D" id="1.10.287.70">
    <property type="match status" value="1"/>
</dbReference>
<keyword evidence="2 6" id="KW-0812">Transmembrane</keyword>
<dbReference type="Pfam" id="PF00520">
    <property type="entry name" value="Ion_trans"/>
    <property type="match status" value="1"/>
</dbReference>
<dbReference type="PANTHER" id="PTHR10037:SF62">
    <property type="entry name" value="SODIUM CHANNEL PROTEIN 60E"/>
    <property type="match status" value="1"/>
</dbReference>
<keyword evidence="9" id="KW-1185">Reference proteome</keyword>
<keyword evidence="5" id="KW-0175">Coiled coil</keyword>
<proteinExistence type="predicted"/>
<dbReference type="PANTHER" id="PTHR10037">
    <property type="entry name" value="VOLTAGE-GATED CATION CHANNEL CALCIUM AND SODIUM"/>
    <property type="match status" value="1"/>
</dbReference>
<dbReference type="SUPFAM" id="SSF81324">
    <property type="entry name" value="Voltage-gated potassium channels"/>
    <property type="match status" value="1"/>
</dbReference>
<keyword evidence="4 6" id="KW-0472">Membrane</keyword>
<feature type="transmembrane region" description="Helical" evidence="6">
    <location>
        <begin position="161"/>
        <end position="183"/>
    </location>
</feature>